<dbReference type="PANTHER" id="PTHR30348">
    <property type="entry name" value="UNCHARACTERIZED PROTEIN YECE"/>
    <property type="match status" value="1"/>
</dbReference>
<dbReference type="RefSeq" id="WP_249475461.1">
    <property type="nucleotide sequence ID" value="NZ_JAMBEP010000003.1"/>
</dbReference>
<protein>
    <submittedName>
        <fullName evidence="1">DUF72 domain-containing protein</fullName>
    </submittedName>
</protein>
<dbReference type="EMBL" id="JAMBEP010000003">
    <property type="protein sequence ID" value="MCL1635698.1"/>
    <property type="molecule type" value="Genomic_DNA"/>
</dbReference>
<evidence type="ECO:0000313" key="2">
    <source>
        <dbReference type="Proteomes" id="UP001431217"/>
    </source>
</evidence>
<dbReference type="InterPro" id="IPR002763">
    <property type="entry name" value="DUF72"/>
</dbReference>
<dbReference type="SUPFAM" id="SSF117396">
    <property type="entry name" value="TM1631-like"/>
    <property type="match status" value="1"/>
</dbReference>
<dbReference type="Gene3D" id="3.20.20.410">
    <property type="entry name" value="Protein of unknown function UPF0759"/>
    <property type="match status" value="1"/>
</dbReference>
<gene>
    <name evidence="1" type="ORF">M2650_13800</name>
</gene>
<dbReference type="Proteomes" id="UP001431217">
    <property type="component" value="Unassembled WGS sequence"/>
</dbReference>
<organism evidence="1 2">
    <name type="scientific">Luteimonas galliterrae</name>
    <dbReference type="NCBI Taxonomy" id="2940486"/>
    <lineage>
        <taxon>Bacteria</taxon>
        <taxon>Pseudomonadati</taxon>
        <taxon>Pseudomonadota</taxon>
        <taxon>Gammaproteobacteria</taxon>
        <taxon>Lysobacterales</taxon>
        <taxon>Lysobacteraceae</taxon>
        <taxon>Luteimonas</taxon>
    </lineage>
</organism>
<dbReference type="InterPro" id="IPR036520">
    <property type="entry name" value="UPF0759_sf"/>
</dbReference>
<sequence length="255" mass="28529">MKTMPRIGCAGWSIPARHRPLFGAGDSVLACYATRFDAVEVNSSFYRPHQRKTYERWARSVPAHFRFSVKAPRTITHDLRLERTGAALDRFVEEIGGLGDKLGGVLVQLPPSLAFDARIAANFFGMLRRRSSARIACEPRHRSWFSDAAQALWRRYRIARVGADPALCDEAAVAAGTGTWRYWRWHGSPRMYYSAYEDAALRALAADVAAESMSGTEPWIIFDNTALGHAIGDALRLQSLFAGRARSGRSAERRR</sequence>
<name>A0ABT0MM67_9GAMM</name>
<reference evidence="1 2" key="1">
    <citation type="submission" date="2022-05" db="EMBL/GenBank/DDBJ databases">
        <title>Luteimonas sp. SX5, whole genome shotgun sequencing project.</title>
        <authorList>
            <person name="Zhao G."/>
            <person name="Shen L."/>
        </authorList>
    </citation>
    <scope>NUCLEOTIDE SEQUENCE [LARGE SCALE GENOMIC DNA]</scope>
    <source>
        <strain evidence="1 2">SX5</strain>
    </source>
</reference>
<evidence type="ECO:0000313" key="1">
    <source>
        <dbReference type="EMBL" id="MCL1635698.1"/>
    </source>
</evidence>
<comment type="caution">
    <text evidence="1">The sequence shown here is derived from an EMBL/GenBank/DDBJ whole genome shotgun (WGS) entry which is preliminary data.</text>
</comment>
<proteinExistence type="predicted"/>
<dbReference type="PANTHER" id="PTHR30348:SF14">
    <property type="entry name" value="BLR8050 PROTEIN"/>
    <property type="match status" value="1"/>
</dbReference>
<keyword evidence="2" id="KW-1185">Reference proteome</keyword>
<accession>A0ABT0MM67</accession>
<dbReference type="Pfam" id="PF01904">
    <property type="entry name" value="DUF72"/>
    <property type="match status" value="1"/>
</dbReference>